<dbReference type="InterPro" id="IPR022562">
    <property type="entry name" value="DUF3466"/>
</dbReference>
<evidence type="ECO:0000313" key="2">
    <source>
        <dbReference type="EMBL" id="MCA2018684.1"/>
    </source>
</evidence>
<evidence type="ECO:0000313" key="3">
    <source>
        <dbReference type="Proteomes" id="UP001199044"/>
    </source>
</evidence>
<dbReference type="NCBIfam" id="TIGR03501">
    <property type="entry name" value="GlyGly_CTERM"/>
    <property type="match status" value="1"/>
</dbReference>
<keyword evidence="3" id="KW-1185">Reference proteome</keyword>
<comment type="caution">
    <text evidence="2">The sequence shown here is derived from an EMBL/GenBank/DDBJ whole genome shotgun (WGS) entry which is preliminary data.</text>
</comment>
<protein>
    <submittedName>
        <fullName evidence="2">DUF3466 family protein</fullName>
    </submittedName>
</protein>
<gene>
    <name evidence="2" type="ORF">LDJ79_21390</name>
</gene>
<keyword evidence="1" id="KW-0732">Signal</keyword>
<evidence type="ECO:0000256" key="1">
    <source>
        <dbReference type="SAM" id="SignalP"/>
    </source>
</evidence>
<proteinExistence type="predicted"/>
<sequence length="588" mass="62633">MRRKTFKRTLVSAAVLLASTQASAALYQVVEKNPSVSGYESAFGVAIQPGDASDGVTSLSQGCFDSSATNCDETSFAFAGETRTVAINAGQAVDGISYREEVPWGLDNAFIYIQDQDDFEDYCNSELLYATCESWAQVRWDVWNNEKSGSTTPNAIAFVDSTLVDSSNTYNTVVNSLDSSGNAVGIKLKAGSVTYASGSNGGYIRDDVTGLYGSSSSYSDPTSDEDNGDQVRAWKTDGTFISGSIATNYTNGSYGTYYSSKPALWSADGSSVVSLDWPSGKQEEDDRLAQGSIRDFYVDTTNDEIYAVGYSTFDDDNNYMNAAVFKVAYTGSSDTDWETAGNWSTLSVANATSEDGDDYIYSNSKLTAMNSNLVAIGEAKRDGNHPANGAAANRMFVVSDVSASSPKATYFSGGIFFSGAGGKAEAINDYNEIVGQVDAENVRENDGKVRRKRAFIYPYSGTGTDSTRRARFSNQAWWLDNLTNGGTYSSANNEYRIIDASGINNAGVISATALKCDGGYDSTAYNATCGGGDQDETTVAVELLPIAGATASDISERGEDTQEVSRSGGSLGLGTLIALGLFGFRRRK</sequence>
<dbReference type="Pfam" id="PF11949">
    <property type="entry name" value="DUF3466"/>
    <property type="match status" value="1"/>
</dbReference>
<accession>A0ABS7YWU6</accession>
<feature type="signal peptide" evidence="1">
    <location>
        <begin position="1"/>
        <end position="24"/>
    </location>
</feature>
<organism evidence="2 3">
    <name type="scientific">Vibrio tritonius</name>
    <dbReference type="NCBI Taxonomy" id="1435069"/>
    <lineage>
        <taxon>Bacteria</taxon>
        <taxon>Pseudomonadati</taxon>
        <taxon>Pseudomonadota</taxon>
        <taxon>Gammaproteobacteria</taxon>
        <taxon>Vibrionales</taxon>
        <taxon>Vibrionaceae</taxon>
        <taxon>Vibrio</taxon>
    </lineage>
</organism>
<dbReference type="RefSeq" id="WP_225252013.1">
    <property type="nucleotide sequence ID" value="NZ_JAIWIU010000191.1"/>
</dbReference>
<dbReference type="Proteomes" id="UP001199044">
    <property type="component" value="Unassembled WGS sequence"/>
</dbReference>
<name>A0ABS7YWU6_9VIBR</name>
<dbReference type="EMBL" id="JAIWIU010000191">
    <property type="protein sequence ID" value="MCA2018684.1"/>
    <property type="molecule type" value="Genomic_DNA"/>
</dbReference>
<dbReference type="InterPro" id="IPR020008">
    <property type="entry name" value="GlyGly_CTERM"/>
</dbReference>
<feature type="chain" id="PRO_5047488608" evidence="1">
    <location>
        <begin position="25"/>
        <end position="588"/>
    </location>
</feature>
<reference evidence="3" key="1">
    <citation type="submission" date="2023-07" db="EMBL/GenBank/DDBJ databases">
        <title>Molecular identification of indigenous halophilic bacteria isolated from red sea cost, biodegradation of synthetic dyes and assessment of degraded metabolite toxicity.</title>
        <authorList>
            <person name="Chaieb K."/>
            <person name="Altayb H.N."/>
        </authorList>
    </citation>
    <scope>NUCLEOTIDE SEQUENCE [LARGE SCALE GENOMIC DNA]</scope>
    <source>
        <strain evidence="3">K20</strain>
    </source>
</reference>